<keyword evidence="8" id="KW-1185">Reference proteome</keyword>
<protein>
    <recommendedName>
        <fullName evidence="4">Large ribosomal subunit protein bL12</fullName>
    </recommendedName>
</protein>
<dbReference type="GO" id="GO:0005840">
    <property type="term" value="C:ribosome"/>
    <property type="evidence" value="ECO:0007669"/>
    <property type="project" value="UniProtKB-KW"/>
</dbReference>
<comment type="subunit">
    <text evidence="4">Homodimer. Part of the ribosomal stalk of the 50S ribosomal subunit. Forms a multimeric L10(L12)X complex, where L10 forms an elongated spine to which 2 to 4 L12 dimers bind in a sequential fashion. Binds GTP-bound translation factors.</text>
</comment>
<accession>A0ABM7QLI0</accession>
<dbReference type="HAMAP" id="MF_00368">
    <property type="entry name" value="Ribosomal_bL12"/>
    <property type="match status" value="1"/>
</dbReference>
<dbReference type="RefSeq" id="WP_213381014.1">
    <property type="nucleotide sequence ID" value="NZ_AP024563.1"/>
</dbReference>
<evidence type="ECO:0000259" key="6">
    <source>
        <dbReference type="Pfam" id="PF16320"/>
    </source>
</evidence>
<dbReference type="Gene3D" id="1.20.5.710">
    <property type="entry name" value="Single helix bin"/>
    <property type="match status" value="1"/>
</dbReference>
<evidence type="ECO:0000256" key="1">
    <source>
        <dbReference type="ARBA" id="ARBA00007197"/>
    </source>
</evidence>
<organism evidence="7 8">
    <name type="scientific">Allochromatium tepidum</name>
    <dbReference type="NCBI Taxonomy" id="553982"/>
    <lineage>
        <taxon>Bacteria</taxon>
        <taxon>Pseudomonadati</taxon>
        <taxon>Pseudomonadota</taxon>
        <taxon>Gammaproteobacteria</taxon>
        <taxon>Chromatiales</taxon>
        <taxon>Chromatiaceae</taxon>
        <taxon>Allochromatium</taxon>
    </lineage>
</organism>
<dbReference type="InterPro" id="IPR000206">
    <property type="entry name" value="Ribosomal_bL12"/>
</dbReference>
<dbReference type="Gene3D" id="3.30.1390.10">
    <property type="match status" value="1"/>
</dbReference>
<dbReference type="Proteomes" id="UP000680679">
    <property type="component" value="Chromosome"/>
</dbReference>
<reference evidence="7 8" key="1">
    <citation type="submission" date="2021-04" db="EMBL/GenBank/DDBJ databases">
        <title>Complete genome sequencing of Allochromatium tepidum strain NZ.</title>
        <authorList>
            <person name="Tsukatani Y."/>
            <person name="Mori H."/>
        </authorList>
    </citation>
    <scope>NUCLEOTIDE SEQUENCE [LARGE SCALE GENOMIC DNA]</scope>
    <source>
        <strain evidence="7 8">NZ</strain>
    </source>
</reference>
<dbReference type="SUPFAM" id="SSF48300">
    <property type="entry name" value="Ribosomal protein L7/12, oligomerisation (N-terminal) domain"/>
    <property type="match status" value="1"/>
</dbReference>
<evidence type="ECO:0000256" key="2">
    <source>
        <dbReference type="ARBA" id="ARBA00022980"/>
    </source>
</evidence>
<dbReference type="PANTHER" id="PTHR45987">
    <property type="entry name" value="39S RIBOSOMAL PROTEIN L12"/>
    <property type="match status" value="1"/>
</dbReference>
<dbReference type="PANTHER" id="PTHR45987:SF4">
    <property type="entry name" value="LARGE RIBOSOMAL SUBUNIT PROTEIN BL12M"/>
    <property type="match status" value="1"/>
</dbReference>
<feature type="domain" description="Large ribosomal subunit protein bL12 C-terminal" evidence="5">
    <location>
        <begin position="59"/>
        <end position="125"/>
    </location>
</feature>
<dbReference type="InterPro" id="IPR013823">
    <property type="entry name" value="Ribosomal_bL12_C"/>
</dbReference>
<dbReference type="CDD" id="cd00387">
    <property type="entry name" value="Ribosomal_L7_L12"/>
    <property type="match status" value="1"/>
</dbReference>
<evidence type="ECO:0000256" key="4">
    <source>
        <dbReference type="HAMAP-Rule" id="MF_00368"/>
    </source>
</evidence>
<sequence>MAVSKDDILEAIGNMTVLEVVDLISAMEEKFGVTAAAAVVAAGPAAAADAAPVEEQTEFNVVLTSFGANKVGVIKAVRSITGLGLKEAKDAVEGVPTVLKEGVSKAEAEAAKKELEEAGAAVEIK</sequence>
<dbReference type="NCBIfam" id="TIGR00855">
    <property type="entry name" value="L12"/>
    <property type="match status" value="1"/>
</dbReference>
<dbReference type="EMBL" id="AP024563">
    <property type="protein sequence ID" value="BCU06623.1"/>
    <property type="molecule type" value="Genomic_DNA"/>
</dbReference>
<name>A0ABM7QLI0_9GAMM</name>
<dbReference type="SUPFAM" id="SSF54736">
    <property type="entry name" value="ClpS-like"/>
    <property type="match status" value="1"/>
</dbReference>
<evidence type="ECO:0000313" key="7">
    <source>
        <dbReference type="EMBL" id="BCU06623.1"/>
    </source>
</evidence>
<dbReference type="InterPro" id="IPR036235">
    <property type="entry name" value="Ribosomal_bL12_oligo_N_sf"/>
</dbReference>
<feature type="domain" description="Large ribosomal subunit protein bL12 oligomerization" evidence="6">
    <location>
        <begin position="5"/>
        <end position="50"/>
    </location>
</feature>
<dbReference type="Pfam" id="PF16320">
    <property type="entry name" value="Ribosomal_L12_N"/>
    <property type="match status" value="1"/>
</dbReference>
<evidence type="ECO:0000313" key="8">
    <source>
        <dbReference type="Proteomes" id="UP000680679"/>
    </source>
</evidence>
<dbReference type="Pfam" id="PF00542">
    <property type="entry name" value="Ribosomal_L12"/>
    <property type="match status" value="1"/>
</dbReference>
<dbReference type="InterPro" id="IPR014719">
    <property type="entry name" value="Ribosomal_bL12_C/ClpS-like"/>
</dbReference>
<evidence type="ECO:0000259" key="5">
    <source>
        <dbReference type="Pfam" id="PF00542"/>
    </source>
</evidence>
<dbReference type="InterPro" id="IPR008932">
    <property type="entry name" value="Ribosomal_bL12_oligo"/>
</dbReference>
<comment type="similarity">
    <text evidence="1 4">Belongs to the bacterial ribosomal protein bL12 family.</text>
</comment>
<comment type="function">
    <text evidence="4">Forms part of the ribosomal stalk which helps the ribosome interact with GTP-bound translation factors. Is thus essential for accurate translation.</text>
</comment>
<keyword evidence="2 4" id="KW-0689">Ribosomal protein</keyword>
<evidence type="ECO:0000256" key="3">
    <source>
        <dbReference type="ARBA" id="ARBA00023274"/>
    </source>
</evidence>
<keyword evidence="3 4" id="KW-0687">Ribonucleoprotein</keyword>
<proteinExistence type="inferred from homology"/>
<gene>
    <name evidence="4 7" type="primary">rplL</name>
    <name evidence="7" type="ORF">Atep_13000</name>
</gene>